<feature type="transmembrane region" description="Helical" evidence="5">
    <location>
        <begin position="340"/>
        <end position="360"/>
    </location>
</feature>
<feature type="transmembrane region" description="Helical" evidence="5">
    <location>
        <begin position="12"/>
        <end position="35"/>
    </location>
</feature>
<keyword evidence="2 5" id="KW-0812">Transmembrane</keyword>
<feature type="transmembrane region" description="Helical" evidence="5">
    <location>
        <begin position="241"/>
        <end position="270"/>
    </location>
</feature>
<evidence type="ECO:0000256" key="4">
    <source>
        <dbReference type="ARBA" id="ARBA00023136"/>
    </source>
</evidence>
<dbReference type="InterPro" id="IPR018499">
    <property type="entry name" value="Tetraspanin/Peripherin"/>
</dbReference>
<sequence length="485" mass="52779">MVRSSCTTITRFVIGLLNLILGAAFLALAIVGILLRTNKDFLLKFATNLSERFLSQASKEQADEIAQFLLKHDVEVPVIFIVVGLAVTIVCILGFIASCCSCNKLLQIGAVLTILLYMLQYAVLLTVMVLIQIIAVGVIFGIPNIYRSLAFQSLEKTLVHYNPNTPEGKGPARLWDLIMSTNNDTCCGMDGADDFKNTPYSPNCPKFCCGKDQACPITDALSLTPPVVGCREKIKRCTDEYMLKVLIILAIFITFQVLFVMLGIFGIILLSFKSVVENIVDIVFGVTKVKPEDLHEFARFTIENISGIAGILIVVSFSIAILCFIGFISSCCGFNLLLKIYMAILVGLLLAQIVAVAVIFSNPKRLAYAFTNSTKKLLPLYGNAARPETAAATAVWNAIMGLGSKPCCGLDGYGDFRTVDLPVQCCRTNASICDEESAKNASIPGCRAKIVDFSRVNHESIMYICVVAILLQAVLVVIVFLAICL</sequence>
<dbReference type="WBParaSite" id="TASK_0000378801-mRNA-1">
    <property type="protein sequence ID" value="TASK_0000378801-mRNA-1"/>
    <property type="gene ID" value="TASK_0000378801"/>
</dbReference>
<evidence type="ECO:0000256" key="1">
    <source>
        <dbReference type="ARBA" id="ARBA00004141"/>
    </source>
</evidence>
<comment type="subcellular location">
    <subcellularLocation>
        <location evidence="1">Membrane</location>
        <topology evidence="1">Multi-pass membrane protein</topology>
    </subcellularLocation>
</comment>
<reference evidence="6 7" key="2">
    <citation type="submission" date="2018-11" db="EMBL/GenBank/DDBJ databases">
        <authorList>
            <consortium name="Pathogen Informatics"/>
        </authorList>
    </citation>
    <scope>NUCLEOTIDE SEQUENCE [LARGE SCALE GENOMIC DNA]</scope>
</reference>
<evidence type="ECO:0000313" key="7">
    <source>
        <dbReference type="Proteomes" id="UP000282613"/>
    </source>
</evidence>
<gene>
    <name evidence="6" type="ORF">TASK_LOCUS3789</name>
</gene>
<feature type="transmembrane region" description="Helical" evidence="5">
    <location>
        <begin position="461"/>
        <end position="484"/>
    </location>
</feature>
<dbReference type="PANTHER" id="PTHR19282">
    <property type="entry name" value="TETRASPANIN"/>
    <property type="match status" value="1"/>
</dbReference>
<feature type="transmembrane region" description="Helical" evidence="5">
    <location>
        <begin position="78"/>
        <end position="98"/>
    </location>
</feature>
<name>A0A0R3W1Z2_TAEAS</name>
<dbReference type="Proteomes" id="UP000282613">
    <property type="component" value="Unassembled WGS sequence"/>
</dbReference>
<evidence type="ECO:0000256" key="5">
    <source>
        <dbReference type="SAM" id="Phobius"/>
    </source>
</evidence>
<dbReference type="EMBL" id="UYRS01018313">
    <property type="protein sequence ID" value="VDK32356.1"/>
    <property type="molecule type" value="Genomic_DNA"/>
</dbReference>
<keyword evidence="7" id="KW-1185">Reference proteome</keyword>
<dbReference type="Pfam" id="PF00335">
    <property type="entry name" value="Tetraspanin"/>
    <property type="match status" value="2"/>
</dbReference>
<evidence type="ECO:0000256" key="2">
    <source>
        <dbReference type="ARBA" id="ARBA00022692"/>
    </source>
</evidence>
<protein>
    <submittedName>
        <fullName evidence="8">Tetraspanin</fullName>
    </submittedName>
</protein>
<organism evidence="8">
    <name type="scientific">Taenia asiatica</name>
    <name type="common">Asian tapeworm</name>
    <dbReference type="NCBI Taxonomy" id="60517"/>
    <lineage>
        <taxon>Eukaryota</taxon>
        <taxon>Metazoa</taxon>
        <taxon>Spiralia</taxon>
        <taxon>Lophotrochozoa</taxon>
        <taxon>Platyhelminthes</taxon>
        <taxon>Cestoda</taxon>
        <taxon>Eucestoda</taxon>
        <taxon>Cyclophyllidea</taxon>
        <taxon>Taeniidae</taxon>
        <taxon>Taenia</taxon>
    </lineage>
</organism>
<dbReference type="OrthoDB" id="6274153at2759"/>
<dbReference type="SUPFAM" id="SSF48652">
    <property type="entry name" value="Tetraspanin"/>
    <property type="match status" value="1"/>
</dbReference>
<proteinExistence type="predicted"/>
<keyword evidence="3 5" id="KW-1133">Transmembrane helix</keyword>
<evidence type="ECO:0000256" key="3">
    <source>
        <dbReference type="ARBA" id="ARBA00022989"/>
    </source>
</evidence>
<accession>A0A0R3W1Z2</accession>
<evidence type="ECO:0000313" key="6">
    <source>
        <dbReference type="EMBL" id="VDK32356.1"/>
    </source>
</evidence>
<dbReference type="STRING" id="60517.A0A0R3W1Z2"/>
<feature type="transmembrane region" description="Helical" evidence="5">
    <location>
        <begin position="305"/>
        <end position="328"/>
    </location>
</feature>
<feature type="transmembrane region" description="Helical" evidence="5">
    <location>
        <begin position="105"/>
        <end position="123"/>
    </location>
</feature>
<dbReference type="InterPro" id="IPR008952">
    <property type="entry name" value="Tetraspanin_EC2_sf"/>
</dbReference>
<keyword evidence="4 5" id="KW-0472">Membrane</keyword>
<dbReference type="PANTHER" id="PTHR19282:SF534">
    <property type="entry name" value="TETRASPANIN FAMILY-RELATED"/>
    <property type="match status" value="1"/>
</dbReference>
<dbReference type="GO" id="GO:0005886">
    <property type="term" value="C:plasma membrane"/>
    <property type="evidence" value="ECO:0007669"/>
    <property type="project" value="TreeGrafter"/>
</dbReference>
<reference evidence="8" key="1">
    <citation type="submission" date="2016-04" db="UniProtKB">
        <authorList>
            <consortium name="WormBaseParasite"/>
        </authorList>
    </citation>
    <scope>IDENTIFICATION</scope>
</reference>
<evidence type="ECO:0000313" key="8">
    <source>
        <dbReference type="WBParaSite" id="TASK_0000378801-mRNA-1"/>
    </source>
</evidence>
<feature type="transmembrane region" description="Helical" evidence="5">
    <location>
        <begin position="129"/>
        <end position="146"/>
    </location>
</feature>
<dbReference type="AlphaFoldDB" id="A0A0R3W1Z2"/>